<feature type="region of interest" description="Disordered" evidence="1">
    <location>
        <begin position="583"/>
        <end position="609"/>
    </location>
</feature>
<dbReference type="InterPro" id="IPR021861">
    <property type="entry name" value="THO_THOC1"/>
</dbReference>
<evidence type="ECO:0000313" key="4">
    <source>
        <dbReference type="Proteomes" id="UP000030651"/>
    </source>
</evidence>
<dbReference type="KEGG" id="pfy:PFICI_11764"/>
<dbReference type="EMBL" id="KI912117">
    <property type="protein sequence ID" value="ETS76377.1"/>
    <property type="molecule type" value="Genomic_DNA"/>
</dbReference>
<keyword evidence="4" id="KW-1185">Reference proteome</keyword>
<dbReference type="RefSeq" id="XP_007838536.1">
    <property type="nucleotide sequence ID" value="XM_007840345.1"/>
</dbReference>
<dbReference type="GO" id="GO:0000445">
    <property type="term" value="C:THO complex part of transcription export complex"/>
    <property type="evidence" value="ECO:0007669"/>
    <property type="project" value="TreeGrafter"/>
</dbReference>
<feature type="region of interest" description="Disordered" evidence="1">
    <location>
        <begin position="813"/>
        <end position="871"/>
    </location>
</feature>
<dbReference type="SMART" id="SM00072">
    <property type="entry name" value="GuKc"/>
    <property type="match status" value="1"/>
</dbReference>
<name>W3WTA4_PESFW</name>
<feature type="domain" description="Guanylate kinase-like" evidence="2">
    <location>
        <begin position="608"/>
        <end position="791"/>
    </location>
</feature>
<dbReference type="InParanoid" id="W3WTA4"/>
<evidence type="ECO:0000259" key="2">
    <source>
        <dbReference type="PROSITE" id="PS50052"/>
    </source>
</evidence>
<proteinExistence type="predicted"/>
<dbReference type="GO" id="GO:0006406">
    <property type="term" value="P:mRNA export from nucleus"/>
    <property type="evidence" value="ECO:0007669"/>
    <property type="project" value="TreeGrafter"/>
</dbReference>
<accession>W3WTA4</accession>
<protein>
    <recommendedName>
        <fullName evidence="2">Guanylate kinase-like domain-containing protein</fullName>
    </recommendedName>
</protein>
<dbReference type="PANTHER" id="PTHR13265:SF0">
    <property type="entry name" value="HPR1"/>
    <property type="match status" value="1"/>
</dbReference>
<dbReference type="Pfam" id="PF00625">
    <property type="entry name" value="Guanylate_kin"/>
    <property type="match status" value="1"/>
</dbReference>
<dbReference type="InterPro" id="IPR027417">
    <property type="entry name" value="P-loop_NTPase"/>
</dbReference>
<evidence type="ECO:0000313" key="3">
    <source>
        <dbReference type="EMBL" id="ETS76377.1"/>
    </source>
</evidence>
<dbReference type="OrthoDB" id="10257415at2759"/>
<dbReference type="SUPFAM" id="SSF52540">
    <property type="entry name" value="P-loop containing nucleoside triphosphate hydrolases"/>
    <property type="match status" value="1"/>
</dbReference>
<dbReference type="InterPro" id="IPR008145">
    <property type="entry name" value="GK/Ca_channel_bsu"/>
</dbReference>
<dbReference type="CDD" id="cd00071">
    <property type="entry name" value="GMPK"/>
    <property type="match status" value="1"/>
</dbReference>
<dbReference type="eggNOG" id="KOG2491">
    <property type="taxonomic scope" value="Eukaryota"/>
</dbReference>
<dbReference type="PROSITE" id="PS50052">
    <property type="entry name" value="GUANYLATE_KINASE_2"/>
    <property type="match status" value="1"/>
</dbReference>
<reference evidence="4" key="1">
    <citation type="journal article" date="2015" name="BMC Genomics">
        <title>Genomic and transcriptomic analysis of the endophytic fungus Pestalotiopsis fici reveals its lifestyle and high potential for synthesis of natural products.</title>
        <authorList>
            <person name="Wang X."/>
            <person name="Zhang X."/>
            <person name="Liu L."/>
            <person name="Xiang M."/>
            <person name="Wang W."/>
            <person name="Sun X."/>
            <person name="Che Y."/>
            <person name="Guo L."/>
            <person name="Liu G."/>
            <person name="Guo L."/>
            <person name="Wang C."/>
            <person name="Yin W.B."/>
            <person name="Stadler M."/>
            <person name="Zhang X."/>
            <person name="Liu X."/>
        </authorList>
    </citation>
    <scope>NUCLEOTIDE SEQUENCE [LARGE SCALE GENOMIC DNA]</scope>
    <source>
        <strain evidence="4">W106-1 / CGMCC3.15140</strain>
    </source>
</reference>
<sequence length="871" mass="98324">MPASDGDLFDIPEVVAFGAALEDALQQAKTAKPSATIEPPLTKNDFSEFLSQLPTIFSSEPYAEKSRQLLVFETVVRRRFDDLISTTSIDSPEFVEVWNLIDLTIVLAESGQCDSGLALTLVELLLDSQTLQGCRTAFDYLESRRERLIKDHTSMQGLIILRTCNELLRRLSRAEDISFSGRVFIFMFQSFPMGDKGTVNLRGSYHTENVTTWEKLPAAPAGQTPEGMDVDTKEDATAKLPPATGAKAVSFDAKDKSNSRQKPLEPDALYPIFWSLQEFFCYPLKLFESQNMSKFREGLEATLLAFEAVVQGQRNPQSSDDTKDVSRKRKAFEIGSSDGGTFNPKYLTSRDLFELEMSDLFFRRHILIQAVIILDFLRSLSASARAKHANIRQPNKSVMYSDKSISEEDDKWAEDMKNRMQDYIFSGPDGAYVHRILVAVTQREKGWTRWKMETCPPMEKPAVTPSEFNEARESVKRLATSKRLRPHPMGSLNLDFLKVEDEESALDKFKDPARWKLPELETFKDMIANDNLELEFAKTEKEKGQIIESKASKTWRALRIASRTRMSALDRIDDWQDISAVFEDPKQANKSADEDEETGDAGRSPDDKQLIVIAGPSGVGKSALIARLQEKQPRVFKKVARHTTRTAKEGEVDGQDFNFVDAATFNRMSDNDQFAEVTNKEGFDIATSNKALDSIKESGKVPLLELDHASVQSCKDWGLSARFIFVSPSSNDQLEAQLKSSGTYSEDAIAGIVESAQAEIEQAKSETSHYDTTITNDNLEDAYEAFEKFIYGNFTQETNGVHDEGATKDGDVTMAEEDSSAARQSSDSTMTRSEKRKKRKEERKEKMKEKSKEKRKRKKENKKKKRNTTYH</sequence>
<gene>
    <name evidence="3" type="ORF">PFICI_11764</name>
</gene>
<feature type="compositionally biased region" description="Basic residues" evidence="1">
    <location>
        <begin position="853"/>
        <end position="871"/>
    </location>
</feature>
<dbReference type="STRING" id="1229662.W3WTA4"/>
<dbReference type="HOGENOM" id="CLU_017925_0_0_1"/>
<dbReference type="Gene3D" id="3.40.50.300">
    <property type="entry name" value="P-loop containing nucleotide triphosphate hydrolases"/>
    <property type="match status" value="1"/>
</dbReference>
<dbReference type="InterPro" id="IPR008144">
    <property type="entry name" value="Guanylate_kin-like_dom"/>
</dbReference>
<dbReference type="eggNOG" id="KOG0707">
    <property type="taxonomic scope" value="Eukaryota"/>
</dbReference>
<dbReference type="GeneID" id="19276777"/>
<feature type="compositionally biased region" description="Polar residues" evidence="1">
    <location>
        <begin position="821"/>
        <end position="831"/>
    </location>
</feature>
<feature type="compositionally biased region" description="Basic and acidic residues" evidence="1">
    <location>
        <begin position="842"/>
        <end position="852"/>
    </location>
</feature>
<evidence type="ECO:0000256" key="1">
    <source>
        <dbReference type="SAM" id="MobiDB-lite"/>
    </source>
</evidence>
<dbReference type="PANTHER" id="PTHR13265">
    <property type="entry name" value="THO COMPLEX SUBUNIT 1"/>
    <property type="match status" value="1"/>
</dbReference>
<dbReference type="Proteomes" id="UP000030651">
    <property type="component" value="Unassembled WGS sequence"/>
</dbReference>
<dbReference type="OMA" id="EYHTENV"/>
<dbReference type="Pfam" id="PF11957">
    <property type="entry name" value="efThoc1"/>
    <property type="match status" value="1"/>
</dbReference>
<dbReference type="AlphaFoldDB" id="W3WTA4"/>
<organism evidence="3 4">
    <name type="scientific">Pestalotiopsis fici (strain W106-1 / CGMCC3.15140)</name>
    <dbReference type="NCBI Taxonomy" id="1229662"/>
    <lineage>
        <taxon>Eukaryota</taxon>
        <taxon>Fungi</taxon>
        <taxon>Dikarya</taxon>
        <taxon>Ascomycota</taxon>
        <taxon>Pezizomycotina</taxon>
        <taxon>Sordariomycetes</taxon>
        <taxon>Xylariomycetidae</taxon>
        <taxon>Amphisphaeriales</taxon>
        <taxon>Sporocadaceae</taxon>
        <taxon>Pestalotiopsis</taxon>
    </lineage>
</organism>